<feature type="compositionally biased region" description="Polar residues" evidence="7">
    <location>
        <begin position="30"/>
        <end position="43"/>
    </location>
</feature>
<dbReference type="EMBL" id="CP146203">
    <property type="protein sequence ID" value="XBH22301.1"/>
    <property type="molecule type" value="Genomic_DNA"/>
</dbReference>
<dbReference type="InterPro" id="IPR003760">
    <property type="entry name" value="PnrA-like"/>
</dbReference>
<dbReference type="GO" id="GO:0005886">
    <property type="term" value="C:plasma membrane"/>
    <property type="evidence" value="ECO:0007669"/>
    <property type="project" value="UniProtKB-SubCell"/>
</dbReference>
<evidence type="ECO:0000259" key="9">
    <source>
        <dbReference type="Pfam" id="PF02608"/>
    </source>
</evidence>
<dbReference type="AlphaFoldDB" id="A0AAU7DXT9"/>
<evidence type="ECO:0000313" key="10">
    <source>
        <dbReference type="EMBL" id="XBH22301.1"/>
    </source>
</evidence>
<keyword evidence="3" id="KW-1003">Cell membrane</keyword>
<evidence type="ECO:0000256" key="6">
    <source>
        <dbReference type="ARBA" id="ARBA00023288"/>
    </source>
</evidence>
<organism evidence="10">
    <name type="scientific">Jonesiaceae bacterium BS-20</name>
    <dbReference type="NCBI Taxonomy" id="3120821"/>
    <lineage>
        <taxon>Bacteria</taxon>
        <taxon>Bacillati</taxon>
        <taxon>Actinomycetota</taxon>
        <taxon>Actinomycetes</taxon>
        <taxon>Micrococcales</taxon>
        <taxon>Jonesiaceae</taxon>
    </lineage>
</organism>
<dbReference type="SUPFAM" id="SSF53822">
    <property type="entry name" value="Periplasmic binding protein-like I"/>
    <property type="match status" value="1"/>
</dbReference>
<comment type="subcellular location">
    <subcellularLocation>
        <location evidence="1">Cell membrane</location>
        <topology evidence="1">Lipid-anchor</topology>
    </subcellularLocation>
</comment>
<comment type="similarity">
    <text evidence="2">Belongs to the BMP lipoprotein family.</text>
</comment>
<dbReference type="PANTHER" id="PTHR34296:SF2">
    <property type="entry name" value="ABC TRANSPORTER GUANOSINE-BINDING PROTEIN NUPN"/>
    <property type="match status" value="1"/>
</dbReference>
<evidence type="ECO:0000256" key="1">
    <source>
        <dbReference type="ARBA" id="ARBA00004193"/>
    </source>
</evidence>
<evidence type="ECO:0000256" key="7">
    <source>
        <dbReference type="SAM" id="MobiDB-lite"/>
    </source>
</evidence>
<evidence type="ECO:0000256" key="8">
    <source>
        <dbReference type="SAM" id="SignalP"/>
    </source>
</evidence>
<reference evidence="10" key="1">
    <citation type="submission" date="2024-02" db="EMBL/GenBank/DDBJ databases">
        <title>Tomenella chthoni gen. nov. sp. nov., a member of the family Jonesiaceae isolated from bat guano.</title>
        <authorList>
            <person name="Miller S.L."/>
            <person name="King J."/>
            <person name="Sankaranarayanan K."/>
            <person name="Lawson P.A."/>
        </authorList>
    </citation>
    <scope>NUCLEOTIDE SEQUENCE</scope>
    <source>
        <strain evidence="10">BS-20</strain>
    </source>
</reference>
<evidence type="ECO:0000256" key="3">
    <source>
        <dbReference type="ARBA" id="ARBA00022475"/>
    </source>
</evidence>
<evidence type="ECO:0000256" key="5">
    <source>
        <dbReference type="ARBA" id="ARBA00023136"/>
    </source>
</evidence>
<keyword evidence="4 8" id="KW-0732">Signal</keyword>
<feature type="chain" id="PRO_5043649766" evidence="8">
    <location>
        <begin position="25"/>
        <end position="370"/>
    </location>
</feature>
<sequence>MKKFAKIAAIGAAAALTLAGCGTAPDETPSKSPEATSTDSAEPTPTDKVDFLGCMVSDFGGFDDKSFNETSYNGLKRAETELGITMKVAESTDASDYPVNINAMVQEGCDIIVNVGFGLADDTLDAAIKNPDTNFALVDSGVSEPQDNVKALLFNTQEAAFLAGYVAAGVTKTGTVATFGGMAFPSVTIFMDGFVDGVAAYNEANGTDVKAIGWDKETQKGSMTETFDEIGAGKTMSEDLINQGADIIMPVAGPVGAGALAAASEKEGIYVIGVDSDFFVEHPQYQDYVLTSVMKAMDLAVFETVQSAMKGEFSAETYVGTLANGGVALAEFHNLDSLVSDDVKKDVEDLKAKIISGELVIESPSATEVN</sequence>
<name>A0AAU7DXT9_9MICO</name>
<keyword evidence="6" id="KW-0449">Lipoprotein</keyword>
<dbReference type="PROSITE" id="PS51257">
    <property type="entry name" value="PROKAR_LIPOPROTEIN"/>
    <property type="match status" value="1"/>
</dbReference>
<gene>
    <name evidence="10" type="ORF">V5R04_03470</name>
</gene>
<dbReference type="CDD" id="cd06354">
    <property type="entry name" value="PBP1_PrnA-like"/>
    <property type="match status" value="1"/>
</dbReference>
<feature type="domain" description="ABC transporter substrate-binding protein PnrA-like" evidence="9">
    <location>
        <begin position="55"/>
        <end position="362"/>
    </location>
</feature>
<dbReference type="InterPro" id="IPR028082">
    <property type="entry name" value="Peripla_BP_I"/>
</dbReference>
<dbReference type="Gene3D" id="3.40.50.2300">
    <property type="match status" value="2"/>
</dbReference>
<keyword evidence="5" id="KW-0472">Membrane</keyword>
<dbReference type="Pfam" id="PF02608">
    <property type="entry name" value="Bmp"/>
    <property type="match status" value="1"/>
</dbReference>
<accession>A0AAU7DXT9</accession>
<evidence type="ECO:0000256" key="4">
    <source>
        <dbReference type="ARBA" id="ARBA00022729"/>
    </source>
</evidence>
<protein>
    <submittedName>
        <fullName evidence="10">BMP family ABC transporter substrate-binding protein</fullName>
    </submittedName>
</protein>
<feature type="signal peptide" evidence="8">
    <location>
        <begin position="1"/>
        <end position="24"/>
    </location>
</feature>
<evidence type="ECO:0000256" key="2">
    <source>
        <dbReference type="ARBA" id="ARBA00008610"/>
    </source>
</evidence>
<dbReference type="PANTHER" id="PTHR34296">
    <property type="entry name" value="TRANSCRIPTIONAL ACTIVATOR PROTEIN MED"/>
    <property type="match status" value="1"/>
</dbReference>
<proteinExistence type="inferred from homology"/>
<dbReference type="InterPro" id="IPR050957">
    <property type="entry name" value="BMP_lipoprotein"/>
</dbReference>
<feature type="region of interest" description="Disordered" evidence="7">
    <location>
        <begin position="22"/>
        <end position="48"/>
    </location>
</feature>